<dbReference type="InterPro" id="IPR039422">
    <property type="entry name" value="MarR/SlyA-like"/>
</dbReference>
<proteinExistence type="predicted"/>
<gene>
    <name evidence="2" type="ORF">JMJ56_27145</name>
</gene>
<dbReference type="PANTHER" id="PTHR33164:SF43">
    <property type="entry name" value="HTH-TYPE TRANSCRIPTIONAL REPRESSOR YETL"/>
    <property type="match status" value="1"/>
</dbReference>
<dbReference type="Gene3D" id="1.10.10.10">
    <property type="entry name" value="Winged helix-like DNA-binding domain superfamily/Winged helix DNA-binding domain"/>
    <property type="match status" value="1"/>
</dbReference>
<protein>
    <submittedName>
        <fullName evidence="2">MarR family transcriptional regulator</fullName>
    </submittedName>
</protein>
<dbReference type="PANTHER" id="PTHR33164">
    <property type="entry name" value="TRANSCRIPTIONAL REGULATOR, MARR FAMILY"/>
    <property type="match status" value="1"/>
</dbReference>
<evidence type="ECO:0000313" key="3">
    <source>
        <dbReference type="Proteomes" id="UP000660885"/>
    </source>
</evidence>
<evidence type="ECO:0000313" key="2">
    <source>
        <dbReference type="EMBL" id="MBL6081670.1"/>
    </source>
</evidence>
<accession>A0ABS1UC08</accession>
<dbReference type="Pfam" id="PF12802">
    <property type="entry name" value="MarR_2"/>
    <property type="match status" value="1"/>
</dbReference>
<sequence>MSSSSPRTAAALGCGFEGHRPLSDGSDRLLHILRETCLSEIRSDQPDLTLRQLAVLLIVYQTEELQTVRGVAKHLNISKTGVGRVLKRLEELEMVYRTIDGRDLRSVRLRRTAAGGMVVERLGVAMTEAAAGFGGALSEVPTNV</sequence>
<comment type="caution">
    <text evidence="2">The sequence shown here is derived from an EMBL/GenBank/DDBJ whole genome shotgun (WGS) entry which is preliminary data.</text>
</comment>
<dbReference type="InterPro" id="IPR000835">
    <property type="entry name" value="HTH_MarR-typ"/>
</dbReference>
<dbReference type="InterPro" id="IPR036390">
    <property type="entry name" value="WH_DNA-bd_sf"/>
</dbReference>
<dbReference type="PROSITE" id="PS50995">
    <property type="entry name" value="HTH_MARR_2"/>
    <property type="match status" value="1"/>
</dbReference>
<feature type="domain" description="HTH marR-type" evidence="1">
    <location>
        <begin position="26"/>
        <end position="144"/>
    </location>
</feature>
<keyword evidence="3" id="KW-1185">Reference proteome</keyword>
<dbReference type="EMBL" id="JAETWB010000033">
    <property type="protein sequence ID" value="MBL6081670.1"/>
    <property type="molecule type" value="Genomic_DNA"/>
</dbReference>
<name>A0ABS1UC08_9PROT</name>
<dbReference type="InterPro" id="IPR036388">
    <property type="entry name" value="WH-like_DNA-bd_sf"/>
</dbReference>
<reference evidence="2 3" key="1">
    <citation type="submission" date="2021-01" db="EMBL/GenBank/DDBJ databases">
        <title>Belnapia mucosa sp. nov. and Belnapia arida sp. nov., isolated from the Tabernas Desert (Almeria, Spain).</title>
        <authorList>
            <person name="Molina-Menor E."/>
            <person name="Vidal-Verdu A."/>
            <person name="Calonge A."/>
            <person name="Satari L."/>
            <person name="Pereto J."/>
            <person name="Porcar M."/>
        </authorList>
    </citation>
    <scope>NUCLEOTIDE SEQUENCE [LARGE SCALE GENOMIC DNA]</scope>
    <source>
        <strain evidence="2 3">T18</strain>
    </source>
</reference>
<dbReference type="SUPFAM" id="SSF46785">
    <property type="entry name" value="Winged helix' DNA-binding domain"/>
    <property type="match status" value="1"/>
</dbReference>
<evidence type="ECO:0000259" key="1">
    <source>
        <dbReference type="PROSITE" id="PS50995"/>
    </source>
</evidence>
<organism evidence="2 3">
    <name type="scientific">Belnapia arida</name>
    <dbReference type="NCBI Taxonomy" id="2804533"/>
    <lineage>
        <taxon>Bacteria</taxon>
        <taxon>Pseudomonadati</taxon>
        <taxon>Pseudomonadota</taxon>
        <taxon>Alphaproteobacteria</taxon>
        <taxon>Acetobacterales</taxon>
        <taxon>Roseomonadaceae</taxon>
        <taxon>Belnapia</taxon>
    </lineage>
</organism>
<dbReference type="Proteomes" id="UP000660885">
    <property type="component" value="Unassembled WGS sequence"/>
</dbReference>
<dbReference type="SMART" id="SM00347">
    <property type="entry name" value="HTH_MARR"/>
    <property type="match status" value="1"/>
</dbReference>